<dbReference type="CDD" id="cd11386">
    <property type="entry name" value="MCP_signal"/>
    <property type="match status" value="1"/>
</dbReference>
<dbReference type="PROSITE" id="PS50111">
    <property type="entry name" value="CHEMOTAXIS_TRANSDUC_2"/>
    <property type="match status" value="1"/>
</dbReference>
<evidence type="ECO:0000313" key="13">
    <source>
        <dbReference type="Proteomes" id="UP000191418"/>
    </source>
</evidence>
<dbReference type="STRING" id="64969.SAMN02745127_00588"/>
<dbReference type="SMART" id="SM00304">
    <property type="entry name" value="HAMP"/>
    <property type="match status" value="2"/>
</dbReference>
<dbReference type="PROSITE" id="PS50885">
    <property type="entry name" value="HAMP"/>
    <property type="match status" value="1"/>
</dbReference>
<proteinExistence type="inferred from homology"/>
<keyword evidence="13" id="KW-1185">Reference proteome</keyword>
<evidence type="ECO:0000256" key="2">
    <source>
        <dbReference type="ARBA" id="ARBA00022692"/>
    </source>
</evidence>
<dbReference type="CDD" id="cd06225">
    <property type="entry name" value="HAMP"/>
    <property type="match status" value="1"/>
</dbReference>
<dbReference type="SUPFAM" id="SSF58104">
    <property type="entry name" value="Methyl-accepting chemotaxis protein (MCP) signaling domain"/>
    <property type="match status" value="1"/>
</dbReference>
<dbReference type="InterPro" id="IPR024478">
    <property type="entry name" value="HlyB_4HB_MCP"/>
</dbReference>
<dbReference type="Pfam" id="PF12729">
    <property type="entry name" value="4HB_MCP_1"/>
    <property type="match status" value="1"/>
</dbReference>
<evidence type="ECO:0008006" key="14">
    <source>
        <dbReference type="Google" id="ProtNLM"/>
    </source>
</evidence>
<evidence type="ECO:0000313" key="12">
    <source>
        <dbReference type="EMBL" id="OPX56308.1"/>
    </source>
</evidence>
<dbReference type="InterPro" id="IPR003660">
    <property type="entry name" value="HAMP_dom"/>
</dbReference>
<evidence type="ECO:0000259" key="10">
    <source>
        <dbReference type="PROSITE" id="PS50111"/>
    </source>
</evidence>
<evidence type="ECO:0000256" key="5">
    <source>
        <dbReference type="ARBA" id="ARBA00023224"/>
    </source>
</evidence>
<keyword evidence="3 9" id="KW-1133">Transmembrane helix</keyword>
<gene>
    <name evidence="12" type="ORF">BTE48_04870</name>
</gene>
<dbReference type="PANTHER" id="PTHR32089">
    <property type="entry name" value="METHYL-ACCEPTING CHEMOTAXIS PROTEIN MCPB"/>
    <property type="match status" value="1"/>
</dbReference>
<dbReference type="SMART" id="SM00283">
    <property type="entry name" value="MA"/>
    <property type="match status" value="1"/>
</dbReference>
<dbReference type="GO" id="GO:0004888">
    <property type="term" value="F:transmembrane signaling receptor activity"/>
    <property type="evidence" value="ECO:0007669"/>
    <property type="project" value="InterPro"/>
</dbReference>
<dbReference type="AlphaFoldDB" id="A0A1T4LZB1"/>
<feature type="domain" description="Methyl-accepting transducer" evidence="10">
    <location>
        <begin position="275"/>
        <end position="511"/>
    </location>
</feature>
<comment type="subcellular location">
    <subcellularLocation>
        <location evidence="1">Membrane</location>
        <topology evidence="1">Multi-pass membrane protein</topology>
    </subcellularLocation>
</comment>
<feature type="region of interest" description="Disordered" evidence="8">
    <location>
        <begin position="280"/>
        <end position="299"/>
    </location>
</feature>
<dbReference type="GO" id="GO:0006935">
    <property type="term" value="P:chemotaxis"/>
    <property type="evidence" value="ECO:0007669"/>
    <property type="project" value="InterPro"/>
</dbReference>
<dbReference type="PRINTS" id="PR00260">
    <property type="entry name" value="CHEMTRNSDUCR"/>
</dbReference>
<keyword evidence="2 9" id="KW-0812">Transmembrane</keyword>
<comment type="similarity">
    <text evidence="6">Belongs to the methyl-accepting chemotaxis (MCP) protein family.</text>
</comment>
<evidence type="ECO:0000256" key="7">
    <source>
        <dbReference type="PROSITE-ProRule" id="PRU00284"/>
    </source>
</evidence>
<comment type="caution">
    <text evidence="12">The sequence shown here is derived from an EMBL/GenBank/DDBJ whole genome shotgun (WGS) entry which is preliminary data.</text>
</comment>
<protein>
    <recommendedName>
        <fullName evidence="14">Methyl-accepting chemotaxis protein</fullName>
    </recommendedName>
</protein>
<dbReference type="InterPro" id="IPR004089">
    <property type="entry name" value="MCPsignal_dom"/>
</dbReference>
<dbReference type="FunFam" id="1.10.287.950:FF:000001">
    <property type="entry name" value="Methyl-accepting chemotaxis sensory transducer"/>
    <property type="match status" value="1"/>
</dbReference>
<feature type="domain" description="HAMP" evidence="11">
    <location>
        <begin position="216"/>
        <end position="270"/>
    </location>
</feature>
<evidence type="ECO:0000256" key="1">
    <source>
        <dbReference type="ARBA" id="ARBA00004141"/>
    </source>
</evidence>
<dbReference type="GO" id="GO:0007165">
    <property type="term" value="P:signal transduction"/>
    <property type="evidence" value="ECO:0007669"/>
    <property type="project" value="UniProtKB-KW"/>
</dbReference>
<sequence>MMKVYSTLNLRWQILIPVTLLGMLMLSVGYKGYQGIELVSERSAVMAAQLTPATSAILNADRDLYQAATAMRDYLNAAQIGVDKSEPLKDFNDNVSQAVDRMMKARTLVANTGVELPSEQSFNQQLAAWKAQAQQVLALIDSQNTTDALKLINGEEGKAFGALRDQYDALGEKIDAFSAQLAVSITETKAQANTALVTLLLLSLLCSVLTSIYVPRLVVRPVKHLEKVVSDLADGGGDLTQRIPIQGDNEVARLSKQINRFIVFLQSMIAEAQQQAQNMQSVSNSLRKNTEQTNQSAQRQQHSVAQVFNAVSELQSAIHEVANSAQHSSTQSGDVHVEVAASNDAINQSSSQINKLSSEMQNVVTLISALEQESQNIASVLDVIGGIAEQTNLLALNAAIEAARAGEAGRGFAVVADEVRTLASKTQQSTQDIQAMIDRLQDGVSNAVSAMQSANTQVAKTVSSADTASGALHRIVSGIDNINAMSSQIALATEQQTSVIQEMGYRIDEINQHAAELSGLADHASHDGHQLGDLVKVLSGHMQRFRV</sequence>
<dbReference type="Proteomes" id="UP000191418">
    <property type="component" value="Unassembled WGS sequence"/>
</dbReference>
<evidence type="ECO:0000256" key="6">
    <source>
        <dbReference type="ARBA" id="ARBA00029447"/>
    </source>
</evidence>
<organism evidence="12 13">
    <name type="scientific">Oceanospirillum multiglobuliferum</name>
    <dbReference type="NCBI Taxonomy" id="64969"/>
    <lineage>
        <taxon>Bacteria</taxon>
        <taxon>Pseudomonadati</taxon>
        <taxon>Pseudomonadota</taxon>
        <taxon>Gammaproteobacteria</taxon>
        <taxon>Oceanospirillales</taxon>
        <taxon>Oceanospirillaceae</taxon>
        <taxon>Oceanospirillum</taxon>
    </lineage>
</organism>
<dbReference type="OrthoDB" id="9760371at2"/>
<dbReference type="InterPro" id="IPR004090">
    <property type="entry name" value="Chemotax_Me-accpt_rcpt"/>
</dbReference>
<dbReference type="PANTHER" id="PTHR32089:SF119">
    <property type="entry name" value="METHYL-ACCEPTING CHEMOTAXIS PROTEIN CTPL"/>
    <property type="match status" value="1"/>
</dbReference>
<dbReference type="GO" id="GO:0016020">
    <property type="term" value="C:membrane"/>
    <property type="evidence" value="ECO:0007669"/>
    <property type="project" value="UniProtKB-SubCell"/>
</dbReference>
<dbReference type="EMBL" id="MTSM01000004">
    <property type="protein sequence ID" value="OPX56308.1"/>
    <property type="molecule type" value="Genomic_DNA"/>
</dbReference>
<evidence type="ECO:0000256" key="4">
    <source>
        <dbReference type="ARBA" id="ARBA00023136"/>
    </source>
</evidence>
<dbReference type="Gene3D" id="1.10.287.950">
    <property type="entry name" value="Methyl-accepting chemotaxis protein"/>
    <property type="match status" value="1"/>
</dbReference>
<evidence type="ECO:0000259" key="11">
    <source>
        <dbReference type="PROSITE" id="PS50885"/>
    </source>
</evidence>
<dbReference type="RefSeq" id="WP_078744199.1">
    <property type="nucleotide sequence ID" value="NZ_FUXG01000003.1"/>
</dbReference>
<keyword evidence="4 9" id="KW-0472">Membrane</keyword>
<dbReference type="Pfam" id="PF00672">
    <property type="entry name" value="HAMP"/>
    <property type="match status" value="1"/>
</dbReference>
<accession>A0A1T4LZB1</accession>
<evidence type="ECO:0000256" key="8">
    <source>
        <dbReference type="SAM" id="MobiDB-lite"/>
    </source>
</evidence>
<name>A0A1T4LZB1_9GAMM</name>
<keyword evidence="5 7" id="KW-0807">Transducer</keyword>
<evidence type="ECO:0000256" key="3">
    <source>
        <dbReference type="ARBA" id="ARBA00022989"/>
    </source>
</evidence>
<evidence type="ECO:0000256" key="9">
    <source>
        <dbReference type="SAM" id="Phobius"/>
    </source>
</evidence>
<feature type="transmembrane region" description="Helical" evidence="9">
    <location>
        <begin position="194"/>
        <end position="214"/>
    </location>
</feature>
<dbReference type="Pfam" id="PF00015">
    <property type="entry name" value="MCPsignal"/>
    <property type="match status" value="1"/>
</dbReference>
<reference evidence="12 13" key="1">
    <citation type="submission" date="2017-01" db="EMBL/GenBank/DDBJ databases">
        <title>Genome Sequencing of a Marine Spirillum, Oceanospirillum multiglobuliferum ATCC 33336, from Japan.</title>
        <authorList>
            <person name="Carney J.G."/>
            <person name="Trachtenberg A.M."/>
            <person name="Rheaume B.A."/>
            <person name="Linnane J.D."/>
            <person name="Pitts N.L."/>
            <person name="Mykles D.L."/>
            <person name="Maclea K.S."/>
        </authorList>
    </citation>
    <scope>NUCLEOTIDE SEQUENCE [LARGE SCALE GENOMIC DNA]</scope>
    <source>
        <strain evidence="12 13">ATCC 33336</strain>
    </source>
</reference>
<feature type="transmembrane region" description="Helical" evidence="9">
    <location>
        <begin position="12"/>
        <end position="33"/>
    </location>
</feature>